<dbReference type="AlphaFoldDB" id="A0A498RDU0"/>
<organism evidence="2 3">
    <name type="scientific">Lucifera butyrica</name>
    <dbReference type="NCBI Taxonomy" id="1351585"/>
    <lineage>
        <taxon>Bacteria</taxon>
        <taxon>Bacillati</taxon>
        <taxon>Bacillota</taxon>
        <taxon>Negativicutes</taxon>
        <taxon>Veillonellales</taxon>
        <taxon>Veillonellaceae</taxon>
        <taxon>Lucifera</taxon>
    </lineage>
</organism>
<keyword evidence="3" id="KW-1185">Reference proteome</keyword>
<feature type="compositionally biased region" description="Polar residues" evidence="1">
    <location>
        <begin position="21"/>
        <end position="43"/>
    </location>
</feature>
<dbReference type="Proteomes" id="UP000277811">
    <property type="component" value="Unassembled WGS sequence"/>
</dbReference>
<proteinExistence type="predicted"/>
<dbReference type="RefSeq" id="WP_122629976.1">
    <property type="nucleotide sequence ID" value="NZ_UPPP01000106.1"/>
</dbReference>
<feature type="region of interest" description="Disordered" evidence="1">
    <location>
        <begin position="1"/>
        <end position="55"/>
    </location>
</feature>
<dbReference type="EMBL" id="UPPP01000106">
    <property type="protein sequence ID" value="VBB09155.1"/>
    <property type="molecule type" value="Genomic_DNA"/>
</dbReference>
<sequence length="190" mass="20054">MDPLSSVSTTTTPIPTYTPIVNSSQESATTSLTSNEATDSTPVLTTESASSSLSGTSAQGLIAVDDVSDTSSDTDDVVSFADKLKDTINQIEQNGMTAYDYITSAAGEMTTKTGVALGFSVAYYMNATKNGMSPDAALGLSIYTGAKILESFDDLSLSSGKTWTILSNFEDFLKSFNLTKETLTNFFNSN</sequence>
<feature type="compositionally biased region" description="Low complexity" evidence="1">
    <location>
        <begin position="9"/>
        <end position="20"/>
    </location>
</feature>
<reference evidence="2 3" key="1">
    <citation type="submission" date="2018-06" db="EMBL/GenBank/DDBJ databases">
        <authorList>
            <person name="Strepis N."/>
        </authorList>
    </citation>
    <scope>NUCLEOTIDE SEQUENCE [LARGE SCALE GENOMIC DNA]</scope>
    <source>
        <strain evidence="2">LUCI</strain>
    </source>
</reference>
<name>A0A498RDU0_9FIRM</name>
<evidence type="ECO:0000313" key="3">
    <source>
        <dbReference type="Proteomes" id="UP000277811"/>
    </source>
</evidence>
<accession>A0A498RDU0</accession>
<evidence type="ECO:0000256" key="1">
    <source>
        <dbReference type="SAM" id="MobiDB-lite"/>
    </source>
</evidence>
<feature type="compositionally biased region" description="Low complexity" evidence="1">
    <location>
        <begin position="44"/>
        <end position="55"/>
    </location>
</feature>
<evidence type="ECO:0000313" key="2">
    <source>
        <dbReference type="EMBL" id="VBB09155.1"/>
    </source>
</evidence>
<protein>
    <submittedName>
        <fullName evidence="2">Uncharacterized protein</fullName>
    </submittedName>
</protein>
<gene>
    <name evidence="2" type="ORF">LUCI_4441</name>
</gene>